<dbReference type="Proteomes" id="UP000322997">
    <property type="component" value="Unassembled WGS sequence"/>
</dbReference>
<organism evidence="2 3">
    <name type="scientific">Rossellomorea marisflavi</name>
    <dbReference type="NCBI Taxonomy" id="189381"/>
    <lineage>
        <taxon>Bacteria</taxon>
        <taxon>Bacillati</taxon>
        <taxon>Bacillota</taxon>
        <taxon>Bacilli</taxon>
        <taxon>Bacillales</taxon>
        <taxon>Bacillaceae</taxon>
        <taxon>Rossellomorea</taxon>
    </lineage>
</organism>
<proteinExistence type="predicted"/>
<accession>A0A5D4RVJ3</accession>
<evidence type="ECO:0000256" key="1">
    <source>
        <dbReference type="SAM" id="Phobius"/>
    </source>
</evidence>
<feature type="transmembrane region" description="Helical" evidence="1">
    <location>
        <begin position="28"/>
        <end position="46"/>
    </location>
</feature>
<evidence type="ECO:0000313" key="3">
    <source>
        <dbReference type="Proteomes" id="UP000322997"/>
    </source>
</evidence>
<name>A0A5D4RVJ3_9BACI</name>
<comment type="caution">
    <text evidence="2">The sequence shown here is derived from an EMBL/GenBank/DDBJ whole genome shotgun (WGS) entry which is preliminary data.</text>
</comment>
<gene>
    <name evidence="2" type="ORF">FZC83_07425</name>
</gene>
<dbReference type="RefSeq" id="WP_148984897.1">
    <property type="nucleotide sequence ID" value="NZ_JBNILK010000003.1"/>
</dbReference>
<evidence type="ECO:0000313" key="2">
    <source>
        <dbReference type="EMBL" id="TYS54769.1"/>
    </source>
</evidence>
<dbReference type="AlphaFoldDB" id="A0A5D4RVJ3"/>
<sequence>MFFILWGVILVLTLTALSIIPFKRAFWLVPPIGYALIITVFLLSPGTDPTYHVWQFKLQLAQLIGVPFITTTAGILLYKQFRTT</sequence>
<keyword evidence="1" id="KW-0472">Membrane</keyword>
<keyword evidence="1" id="KW-0812">Transmembrane</keyword>
<reference evidence="2 3" key="1">
    <citation type="submission" date="2019-08" db="EMBL/GenBank/DDBJ databases">
        <title>Bacillus genomes from the desert of Cuatro Cienegas, Coahuila.</title>
        <authorList>
            <person name="Olmedo-Alvarez G."/>
        </authorList>
    </citation>
    <scope>NUCLEOTIDE SEQUENCE [LARGE SCALE GENOMIC DNA]</scope>
    <source>
        <strain evidence="2 3">CH108_3D</strain>
    </source>
</reference>
<protein>
    <submittedName>
        <fullName evidence="2">Uncharacterized protein</fullName>
    </submittedName>
</protein>
<feature type="transmembrane region" description="Helical" evidence="1">
    <location>
        <begin position="58"/>
        <end position="78"/>
    </location>
</feature>
<keyword evidence="1" id="KW-1133">Transmembrane helix</keyword>
<dbReference type="EMBL" id="VTEQ01000002">
    <property type="protein sequence ID" value="TYS54769.1"/>
    <property type="molecule type" value="Genomic_DNA"/>
</dbReference>